<name>A0AAN6ENB0_EXODE</name>
<dbReference type="Proteomes" id="UP001161757">
    <property type="component" value="Unassembled WGS sequence"/>
</dbReference>
<evidence type="ECO:0000313" key="3">
    <source>
        <dbReference type="Proteomes" id="UP001161757"/>
    </source>
</evidence>
<evidence type="ECO:0000313" key="2">
    <source>
        <dbReference type="EMBL" id="KAJ8988264.1"/>
    </source>
</evidence>
<dbReference type="PANTHER" id="PTHR38644:SF1">
    <property type="entry name" value="EXPRESSED PROTEIN"/>
    <property type="match status" value="1"/>
</dbReference>
<evidence type="ECO:0000259" key="1">
    <source>
        <dbReference type="Pfam" id="PF23868"/>
    </source>
</evidence>
<protein>
    <recommendedName>
        <fullName evidence="1">Mmc1 C-terminal domain-containing protein</fullName>
    </recommendedName>
</protein>
<dbReference type="PANTHER" id="PTHR38644">
    <property type="entry name" value="EXPRESSED PROTEIN"/>
    <property type="match status" value="1"/>
</dbReference>
<proteinExistence type="predicted"/>
<dbReference type="Pfam" id="PF23867">
    <property type="entry name" value="Mmc1_N"/>
    <property type="match status" value="1"/>
</dbReference>
<dbReference type="Pfam" id="PF23868">
    <property type="entry name" value="Mmc1_C"/>
    <property type="match status" value="1"/>
</dbReference>
<dbReference type="EMBL" id="JAJGCB010000019">
    <property type="protein sequence ID" value="KAJ8988264.1"/>
    <property type="molecule type" value="Genomic_DNA"/>
</dbReference>
<accession>A0AAN6ENB0</accession>
<feature type="domain" description="Mmc1 C-terminal" evidence="1">
    <location>
        <begin position="384"/>
        <end position="618"/>
    </location>
</feature>
<reference evidence="2" key="1">
    <citation type="submission" date="2023-01" db="EMBL/GenBank/DDBJ databases">
        <title>Exophiala dermititidis isolated from Cystic Fibrosis Patient.</title>
        <authorList>
            <person name="Kurbessoian T."/>
            <person name="Crocker A."/>
            <person name="Murante D."/>
            <person name="Hogan D.A."/>
            <person name="Stajich J.E."/>
        </authorList>
    </citation>
    <scope>NUCLEOTIDE SEQUENCE</scope>
    <source>
        <strain evidence="2">Ex8</strain>
    </source>
</reference>
<comment type="caution">
    <text evidence="2">The sequence shown here is derived from an EMBL/GenBank/DDBJ whole genome shotgun (WGS) entry which is preliminary data.</text>
</comment>
<sequence>MNGPPVTRAGRHLDALLKNLFYCPACATWRTQKAAQATLRRAQRSSSRRHASTLSSHTAVNAQKRIAPRYQALYDALGDVRKKASAQVNLSRLQLALQGLESETPTTRVAILGLNVQDTARRLVRLLLADALEDEASWERELLVGNEDLSQGLVIRFGQPPNPSLQRPRLSIPVLYIPSSVLERNNMEILVSSISGLKPGELLQGAQTVPADAFLSPSIGTPTAFNGRQTTISQPVHNTLLVTKGMDQLLSAAELLASTDFAAIEDRNAVRLAVNLEDIKANDSEQVLILDVAKAEQGLAAIRRSVSEATTYEHKWVDSGMPAMSTWLTVVSAARSDGPIPKAVKDLISGLLTNALRNLEAQAALEAQSNAAKSLSMAARRNLDEAIEAFSRNAHEELQAGLAAAWSSRNWRKLAWYKLFWRVDDVGLIITDLVTNAWLPQTERAVFELCGRLSQAGISPMEAVPSQQQHEAFPTTEPRADGVAQTTPSVLLAHADLATQTPLHAVVTNKAGVAEIQMIPSPQPVPLSSSIATTRSRHLESAITDLTATAQQIVLKTVSITGLTAGLSALTYISLTPGSLYEAGTIVALGTAFALRRMQTDWLKATKALEGGLYEEGRDLIRRIVVRMRELVENASRVVEDELEVRSRKEAQDAITRARDELDRLEK</sequence>
<dbReference type="InterPro" id="IPR056196">
    <property type="entry name" value="Mmc1_C"/>
</dbReference>
<dbReference type="AlphaFoldDB" id="A0AAN6ENB0"/>
<organism evidence="2 3">
    <name type="scientific">Exophiala dermatitidis</name>
    <name type="common">Black yeast-like fungus</name>
    <name type="synonym">Wangiella dermatitidis</name>
    <dbReference type="NCBI Taxonomy" id="5970"/>
    <lineage>
        <taxon>Eukaryota</taxon>
        <taxon>Fungi</taxon>
        <taxon>Dikarya</taxon>
        <taxon>Ascomycota</taxon>
        <taxon>Pezizomycotina</taxon>
        <taxon>Eurotiomycetes</taxon>
        <taxon>Chaetothyriomycetidae</taxon>
        <taxon>Chaetothyriales</taxon>
        <taxon>Herpotrichiellaceae</taxon>
        <taxon>Exophiala</taxon>
    </lineage>
</organism>
<gene>
    <name evidence="2" type="ORF">HRR80_007680</name>
</gene>